<keyword evidence="13" id="KW-0325">Glycoprotein</keyword>
<evidence type="ECO:0000256" key="7">
    <source>
        <dbReference type="ARBA" id="ARBA00022777"/>
    </source>
</evidence>
<dbReference type="InterPro" id="IPR006211">
    <property type="entry name" value="Furin-like_Cys-rich_dom"/>
</dbReference>
<evidence type="ECO:0000256" key="4">
    <source>
        <dbReference type="ARBA" id="ARBA00022679"/>
    </source>
</evidence>
<evidence type="ECO:0000259" key="16">
    <source>
        <dbReference type="Pfam" id="PF00757"/>
    </source>
</evidence>
<organism evidence="18 19">
    <name type="scientific">Diploptera punctata</name>
    <name type="common">Pacific beetle cockroach</name>
    <dbReference type="NCBI Taxonomy" id="6984"/>
    <lineage>
        <taxon>Eukaryota</taxon>
        <taxon>Metazoa</taxon>
        <taxon>Ecdysozoa</taxon>
        <taxon>Arthropoda</taxon>
        <taxon>Hexapoda</taxon>
        <taxon>Insecta</taxon>
        <taxon>Pterygota</taxon>
        <taxon>Neoptera</taxon>
        <taxon>Polyneoptera</taxon>
        <taxon>Dictyoptera</taxon>
        <taxon>Blattodea</taxon>
        <taxon>Blaberoidea</taxon>
        <taxon>Blaberidae</taxon>
        <taxon>Diplopterinae</taxon>
        <taxon>Diploptera</taxon>
    </lineage>
</organism>
<keyword evidence="7" id="KW-0418">Kinase</keyword>
<dbReference type="InterPro" id="IPR000494">
    <property type="entry name" value="Rcpt_L-dom"/>
</dbReference>
<name>A0AAD8A861_DIPPU</name>
<dbReference type="Proteomes" id="UP001233999">
    <property type="component" value="Unassembled WGS sequence"/>
</dbReference>
<evidence type="ECO:0000256" key="12">
    <source>
        <dbReference type="ARBA" id="ARBA00023170"/>
    </source>
</evidence>
<dbReference type="Gene3D" id="3.80.20.20">
    <property type="entry name" value="Receptor L-domain"/>
    <property type="match status" value="1"/>
</dbReference>
<evidence type="ECO:0000256" key="15">
    <source>
        <dbReference type="SAM" id="SignalP"/>
    </source>
</evidence>
<keyword evidence="8" id="KW-0067">ATP-binding</keyword>
<proteinExistence type="predicted"/>
<keyword evidence="15" id="KW-0732">Signal</keyword>
<evidence type="ECO:0000256" key="13">
    <source>
        <dbReference type="ARBA" id="ARBA00023180"/>
    </source>
</evidence>
<dbReference type="AlphaFoldDB" id="A0AAD8A861"/>
<feature type="domain" description="Furin-like cysteine-rich" evidence="16">
    <location>
        <begin position="181"/>
        <end position="252"/>
    </location>
</feature>
<dbReference type="GO" id="GO:0004714">
    <property type="term" value="F:transmembrane receptor protein tyrosine kinase activity"/>
    <property type="evidence" value="ECO:0007669"/>
    <property type="project" value="UniProtKB-EC"/>
</dbReference>
<protein>
    <recommendedName>
        <fullName evidence="2">receptor protein-tyrosine kinase</fullName>
        <ecNumber evidence="2">2.7.10.1</ecNumber>
    </recommendedName>
</protein>
<comment type="subcellular location">
    <subcellularLocation>
        <location evidence="1">Membrane</location>
        <topology evidence="1">Single-pass type I membrane protein</topology>
    </subcellularLocation>
</comment>
<dbReference type="SMART" id="SM00261">
    <property type="entry name" value="FU"/>
    <property type="match status" value="1"/>
</dbReference>
<evidence type="ECO:0000313" key="18">
    <source>
        <dbReference type="EMBL" id="KAJ9594153.1"/>
    </source>
</evidence>
<dbReference type="Pfam" id="PF01030">
    <property type="entry name" value="Recep_L_domain"/>
    <property type="match status" value="1"/>
</dbReference>
<evidence type="ECO:0000259" key="17">
    <source>
        <dbReference type="Pfam" id="PF01030"/>
    </source>
</evidence>
<dbReference type="InterPro" id="IPR006212">
    <property type="entry name" value="Furin_repeat"/>
</dbReference>
<evidence type="ECO:0000256" key="3">
    <source>
        <dbReference type="ARBA" id="ARBA00022553"/>
    </source>
</evidence>
<accession>A0AAD8A861</accession>
<reference evidence="18" key="2">
    <citation type="submission" date="2023-05" db="EMBL/GenBank/DDBJ databases">
        <authorList>
            <person name="Fouks B."/>
        </authorList>
    </citation>
    <scope>NUCLEOTIDE SEQUENCE</scope>
    <source>
        <strain evidence="18">Stay&amp;Tobe</strain>
        <tissue evidence="18">Testes</tissue>
    </source>
</reference>
<reference evidence="18" key="1">
    <citation type="journal article" date="2023" name="IScience">
        <title>Live-bearing cockroach genome reveals convergent evolutionary mechanisms linked to viviparity in insects and beyond.</title>
        <authorList>
            <person name="Fouks B."/>
            <person name="Harrison M.C."/>
            <person name="Mikhailova A.A."/>
            <person name="Marchal E."/>
            <person name="English S."/>
            <person name="Carruthers M."/>
            <person name="Jennings E.C."/>
            <person name="Chiamaka E.L."/>
            <person name="Frigard R.A."/>
            <person name="Pippel M."/>
            <person name="Attardo G.M."/>
            <person name="Benoit J.B."/>
            <person name="Bornberg-Bauer E."/>
            <person name="Tobe S.S."/>
        </authorList>
    </citation>
    <scope>NUCLEOTIDE SEQUENCE</scope>
    <source>
        <strain evidence="18">Stay&amp;Tobe</strain>
    </source>
</reference>
<feature type="domain" description="Receptor L-domain" evidence="17">
    <location>
        <begin position="57"/>
        <end position="168"/>
    </location>
</feature>
<evidence type="ECO:0000313" key="19">
    <source>
        <dbReference type="Proteomes" id="UP001233999"/>
    </source>
</evidence>
<feature type="chain" id="PRO_5041954036" description="receptor protein-tyrosine kinase" evidence="15">
    <location>
        <begin position="24"/>
        <end position="296"/>
    </location>
</feature>
<dbReference type="Pfam" id="PF00757">
    <property type="entry name" value="Furin-like"/>
    <property type="match status" value="1"/>
</dbReference>
<evidence type="ECO:0000256" key="5">
    <source>
        <dbReference type="ARBA" id="ARBA00022692"/>
    </source>
</evidence>
<evidence type="ECO:0000256" key="14">
    <source>
        <dbReference type="ARBA" id="ARBA00051243"/>
    </source>
</evidence>
<keyword evidence="19" id="KW-1185">Reference proteome</keyword>
<comment type="caution">
    <text evidence="18">The sequence shown here is derived from an EMBL/GenBank/DDBJ whole genome shotgun (WGS) entry which is preliminary data.</text>
</comment>
<dbReference type="SUPFAM" id="SSF52058">
    <property type="entry name" value="L domain-like"/>
    <property type="match status" value="1"/>
</dbReference>
<keyword evidence="4" id="KW-0808">Transferase</keyword>
<dbReference type="EMBL" id="JASPKZ010003066">
    <property type="protein sequence ID" value="KAJ9594153.1"/>
    <property type="molecule type" value="Genomic_DNA"/>
</dbReference>
<keyword evidence="6" id="KW-0547">Nucleotide-binding</keyword>
<evidence type="ECO:0000256" key="11">
    <source>
        <dbReference type="ARBA" id="ARBA00023137"/>
    </source>
</evidence>
<keyword evidence="9" id="KW-1133">Transmembrane helix</keyword>
<evidence type="ECO:0000256" key="8">
    <source>
        <dbReference type="ARBA" id="ARBA00022840"/>
    </source>
</evidence>
<keyword evidence="10" id="KW-0472">Membrane</keyword>
<evidence type="ECO:0000256" key="6">
    <source>
        <dbReference type="ARBA" id="ARBA00022741"/>
    </source>
</evidence>
<sequence length="296" mass="33522">MHIDICVFFLLLLWGLPMSSVDGTVTITSPTEVKEKTKICGSIDIRNHVREFQQLRGCNVVEGFVQIVLVENANESEFQNLSFPELREITNYLILFRVRKLKKLGPLFPNLTVIRGIELFLDYSLVIYDMHDLEELGLWSLTAVQRGSVRIENNRMLCFYNTVDWKNITVRGDYYVGHNKDHRSCPSKSLCDVENCSKNMCWGTQVQNCRKPPKQGECHDLCLGGCTGPRADQCFVCKEVLNDGKCVLECPLDSGMQAFTAGNRGNVSPSTAEGIFSGERFKLLFPCRRLDCEGET</sequence>
<feature type="signal peptide" evidence="15">
    <location>
        <begin position="1"/>
        <end position="23"/>
    </location>
</feature>
<dbReference type="GO" id="GO:0005524">
    <property type="term" value="F:ATP binding"/>
    <property type="evidence" value="ECO:0007669"/>
    <property type="project" value="UniProtKB-KW"/>
</dbReference>
<feature type="non-terminal residue" evidence="18">
    <location>
        <position position="1"/>
    </location>
</feature>
<evidence type="ECO:0000256" key="1">
    <source>
        <dbReference type="ARBA" id="ARBA00004479"/>
    </source>
</evidence>
<evidence type="ECO:0000256" key="2">
    <source>
        <dbReference type="ARBA" id="ARBA00011902"/>
    </source>
</evidence>
<dbReference type="GO" id="GO:0016020">
    <property type="term" value="C:membrane"/>
    <property type="evidence" value="ECO:0007669"/>
    <property type="project" value="UniProtKB-SubCell"/>
</dbReference>
<gene>
    <name evidence="18" type="ORF">L9F63_014409</name>
</gene>
<dbReference type="SUPFAM" id="SSF57184">
    <property type="entry name" value="Growth factor receptor domain"/>
    <property type="match status" value="1"/>
</dbReference>
<keyword evidence="3" id="KW-0597">Phosphoprotein</keyword>
<comment type="catalytic activity">
    <reaction evidence="14">
        <text>L-tyrosyl-[protein] + ATP = O-phospho-L-tyrosyl-[protein] + ADP + H(+)</text>
        <dbReference type="Rhea" id="RHEA:10596"/>
        <dbReference type="Rhea" id="RHEA-COMP:10136"/>
        <dbReference type="Rhea" id="RHEA-COMP:20101"/>
        <dbReference type="ChEBI" id="CHEBI:15378"/>
        <dbReference type="ChEBI" id="CHEBI:30616"/>
        <dbReference type="ChEBI" id="CHEBI:46858"/>
        <dbReference type="ChEBI" id="CHEBI:61978"/>
        <dbReference type="ChEBI" id="CHEBI:456216"/>
        <dbReference type="EC" id="2.7.10.1"/>
    </reaction>
</comment>
<keyword evidence="5" id="KW-0812">Transmembrane</keyword>
<dbReference type="EC" id="2.7.10.1" evidence="2"/>
<evidence type="ECO:0000256" key="10">
    <source>
        <dbReference type="ARBA" id="ARBA00023136"/>
    </source>
</evidence>
<keyword evidence="11" id="KW-0829">Tyrosine-protein kinase</keyword>
<dbReference type="InterPro" id="IPR009030">
    <property type="entry name" value="Growth_fac_rcpt_cys_sf"/>
</dbReference>
<evidence type="ECO:0000256" key="9">
    <source>
        <dbReference type="ARBA" id="ARBA00022989"/>
    </source>
</evidence>
<dbReference type="CDD" id="cd00064">
    <property type="entry name" value="FU"/>
    <property type="match status" value="1"/>
</dbReference>
<dbReference type="InterPro" id="IPR036941">
    <property type="entry name" value="Rcpt_L-dom_sf"/>
</dbReference>
<keyword evidence="12" id="KW-0675">Receptor</keyword>